<feature type="modified residue" description="Phosphohistidine" evidence="6">
    <location>
        <position position="49"/>
    </location>
</feature>
<dbReference type="Pfam" id="PF01584">
    <property type="entry name" value="CheW"/>
    <property type="match status" value="1"/>
</dbReference>
<feature type="compositionally biased region" description="Basic and acidic residues" evidence="8">
    <location>
        <begin position="512"/>
        <end position="530"/>
    </location>
</feature>
<dbReference type="PANTHER" id="PTHR43395">
    <property type="entry name" value="SENSOR HISTIDINE KINASE CHEA"/>
    <property type="match status" value="1"/>
</dbReference>
<dbReference type="Gene3D" id="3.40.50.2300">
    <property type="match status" value="1"/>
</dbReference>
<evidence type="ECO:0000256" key="1">
    <source>
        <dbReference type="ARBA" id="ARBA00000085"/>
    </source>
</evidence>
<dbReference type="CDD" id="cd00088">
    <property type="entry name" value="HPT"/>
    <property type="match status" value="2"/>
</dbReference>
<dbReference type="InterPro" id="IPR004358">
    <property type="entry name" value="Sig_transdc_His_kin-like_C"/>
</dbReference>
<evidence type="ECO:0000256" key="4">
    <source>
        <dbReference type="ARBA" id="ARBA00022679"/>
    </source>
</evidence>
<feature type="region of interest" description="Disordered" evidence="8">
    <location>
        <begin position="510"/>
        <end position="530"/>
    </location>
</feature>
<dbReference type="RefSeq" id="WP_284152729.1">
    <property type="nucleotide sequence ID" value="NZ_AP025516.1"/>
</dbReference>
<dbReference type="InterPro" id="IPR002545">
    <property type="entry name" value="CheW-lke_dom"/>
</dbReference>
<dbReference type="PRINTS" id="PR00344">
    <property type="entry name" value="BCTRLSENSOR"/>
</dbReference>
<evidence type="ECO:0000256" key="8">
    <source>
        <dbReference type="SAM" id="MobiDB-lite"/>
    </source>
</evidence>
<keyword evidence="5" id="KW-0418">Kinase</keyword>
<dbReference type="SMART" id="SM00073">
    <property type="entry name" value="HPT"/>
    <property type="match status" value="2"/>
</dbReference>
<feature type="domain" description="Response regulatory" evidence="10">
    <location>
        <begin position="1033"/>
        <end position="1149"/>
    </location>
</feature>
<evidence type="ECO:0000259" key="11">
    <source>
        <dbReference type="PROSITE" id="PS50851"/>
    </source>
</evidence>
<dbReference type="SUPFAM" id="SSF55874">
    <property type="entry name" value="ATPase domain of HSP90 chaperone/DNA topoisomerase II/histidine kinase"/>
    <property type="match status" value="1"/>
</dbReference>
<dbReference type="PROSITE" id="PS50110">
    <property type="entry name" value="RESPONSE_REGULATORY"/>
    <property type="match status" value="1"/>
</dbReference>
<evidence type="ECO:0000256" key="6">
    <source>
        <dbReference type="PROSITE-ProRule" id="PRU00110"/>
    </source>
</evidence>
<keyword evidence="4" id="KW-0808">Transferase</keyword>
<feature type="modified residue" description="Phosphohistidine" evidence="6">
    <location>
        <position position="394"/>
    </location>
</feature>
<feature type="domain" description="Histidine kinase" evidence="9">
    <location>
        <begin position="679"/>
        <end position="876"/>
    </location>
</feature>
<protein>
    <recommendedName>
        <fullName evidence="2">histidine kinase</fullName>
        <ecNumber evidence="2">2.7.13.3</ecNumber>
    </recommendedName>
</protein>
<dbReference type="InterPro" id="IPR011006">
    <property type="entry name" value="CheY-like_superfamily"/>
</dbReference>
<dbReference type="PANTHER" id="PTHR43395:SF8">
    <property type="entry name" value="HISTIDINE KINASE"/>
    <property type="match status" value="1"/>
</dbReference>
<dbReference type="InterPro" id="IPR001789">
    <property type="entry name" value="Sig_transdc_resp-reg_receiver"/>
</dbReference>
<dbReference type="InterPro" id="IPR051315">
    <property type="entry name" value="Bact_Chemotaxis_CheA"/>
</dbReference>
<feature type="modified residue" description="4-aspartylphosphate" evidence="7">
    <location>
        <position position="1082"/>
    </location>
</feature>
<proteinExistence type="predicted"/>
<dbReference type="EMBL" id="AP025516">
    <property type="protein sequence ID" value="BDD89429.1"/>
    <property type="molecule type" value="Genomic_DNA"/>
</dbReference>
<dbReference type="Gene3D" id="2.30.30.40">
    <property type="entry name" value="SH3 Domains"/>
    <property type="match status" value="1"/>
</dbReference>
<dbReference type="InterPro" id="IPR036641">
    <property type="entry name" value="HPT_dom_sf"/>
</dbReference>
<dbReference type="Pfam" id="PF01627">
    <property type="entry name" value="Hpt"/>
    <property type="match status" value="2"/>
</dbReference>
<dbReference type="InterPro" id="IPR008207">
    <property type="entry name" value="Sig_transdc_His_kin_Hpt_dom"/>
</dbReference>
<keyword evidence="14" id="KW-1185">Reference proteome</keyword>
<dbReference type="Gene3D" id="1.20.120.160">
    <property type="entry name" value="HPT domain"/>
    <property type="match status" value="2"/>
</dbReference>
<keyword evidence="3 7" id="KW-0597">Phosphoprotein</keyword>
<gene>
    <name evidence="13" type="ORF">DPPLL_37940</name>
</gene>
<dbReference type="Pfam" id="PF00072">
    <property type="entry name" value="Response_reg"/>
    <property type="match status" value="1"/>
</dbReference>
<dbReference type="SMART" id="SM00448">
    <property type="entry name" value="REC"/>
    <property type="match status" value="1"/>
</dbReference>
<dbReference type="InterPro" id="IPR036061">
    <property type="entry name" value="CheW-like_dom_sf"/>
</dbReference>
<dbReference type="SUPFAM" id="SSF52172">
    <property type="entry name" value="CheY-like"/>
    <property type="match status" value="1"/>
</dbReference>
<dbReference type="SMART" id="SM00387">
    <property type="entry name" value="HATPase_c"/>
    <property type="match status" value="1"/>
</dbReference>
<evidence type="ECO:0000256" key="5">
    <source>
        <dbReference type="ARBA" id="ARBA00022777"/>
    </source>
</evidence>
<evidence type="ECO:0000259" key="9">
    <source>
        <dbReference type="PROSITE" id="PS50109"/>
    </source>
</evidence>
<feature type="domain" description="HPt" evidence="12">
    <location>
        <begin position="6"/>
        <end position="109"/>
    </location>
</feature>
<name>A0ABM7WEM4_9BACT</name>
<dbReference type="SMART" id="SM00260">
    <property type="entry name" value="CheW"/>
    <property type="match status" value="1"/>
</dbReference>
<dbReference type="Pfam" id="PF02518">
    <property type="entry name" value="HATPase_c"/>
    <property type="match status" value="1"/>
</dbReference>
<sequence>MPQDGRETLKNEFIAEVAGYVDLIADRLRSLRNNPDDRDRLRQIYRLFHTIKGSAAQLELIELSASARIAEDLLEAVLFAGRSVAIDEMIFLEDVDERIGAYCKNGSAQSTAGADLLQAVLVTYRELFGQDDDERTFEEDYEHLCRGGGIVSSPPGYTVETLIEQIFDGVRRIQERLSTGAVDRQTTIEDLSRLRRLVFAVEARAEADGEDVPAPFTVALVSFIDWLSSDIVLIAEQGADLLADYLGFFVLLLKNSGRIEPAKTARVIESMAQVRKIAEMMEPSRQTDDITELLDETDLLVDESDLLTGDAFSFPDSAEEQELSTDRGIEDLADSGGGFDEDEMDLREIFVAESEAHLQLIGNALISLDRIVTSSQEVQGEVAERLAEMRRAVHTLKGAAAMTGLEELSGLAHRCEDLLDSFFIPGRQMAPQDVKVLGDAADLLESLALHPEQLSGDETAVLTARIGKILSTAGTDPSHGSIEADTLLSQSEQGDAVLAAAPLLLEADVPTEQDKRPEPHLGAEMPDRHVVPDHHPVADSAHIRVRLDNLDELVGLENELVVLRSAMDQRLTELSRAIGELDFAGDKLKTISHELESGFEVESLLGFGRGVQAVAAGGSKRGGAADFAEFDPIELDRYTRLHLIIRSLNELTVDVGSIYHGLSGLVHEMRGHVANQQLVMRVMQDKLTRVRMTPLSAVSRALFRTVRTSAAELGKQVRLVIEGEDVFLDRFIWNKVTDPIMHMLRNAVDHGIEHEAERKAAGKPVQGIIRLTAVQRGSHVVLEIADDGRGIDTEVIRRKLVARGSAEPDAEFSAVELLDHLFLPGFSTRDTVSRLSGRGVGLDVVRQNLKELRGSVRVQSSTGVGTTFVLRIPVSLSINRAAIVLVGTEKYAVPLQDILEIRRLPATALVVGDTLQAEIGEERVPFKDLASLFGLREGFPETFVGEKEIPVLLVEAEHGRVALAIDGIVEQQEIIVKGLGSHLQHIEGIGGVTIMGDGSLIPILNISELAAPERRAAVESMAAETGPDETPFTVMVVDDSVSVRQSVARLIKQNGWVPILATDGVDAVEKIEKAAPDTVILDIEMPRMNGFEFLGIIRSQERYRRIPVIMLTSRYSEKHQKKAEELGADHYVIKPYKEEQFVAVLQRLAAETKS</sequence>
<feature type="domain" description="CheW-like" evidence="11">
    <location>
        <begin position="878"/>
        <end position="1015"/>
    </location>
</feature>
<evidence type="ECO:0000256" key="3">
    <source>
        <dbReference type="ARBA" id="ARBA00022553"/>
    </source>
</evidence>
<dbReference type="Gene3D" id="3.30.565.10">
    <property type="entry name" value="Histidine kinase-like ATPase, C-terminal domain"/>
    <property type="match status" value="1"/>
</dbReference>
<dbReference type="EC" id="2.7.13.3" evidence="2"/>
<dbReference type="PROSITE" id="PS50894">
    <property type="entry name" value="HPT"/>
    <property type="match status" value="2"/>
</dbReference>
<reference evidence="13 14" key="1">
    <citation type="submission" date="2022-01" db="EMBL/GenBank/DDBJ databases">
        <title>Desulfofustis limnae sp. nov., a novel mesophilic sulfate-reducing bacterium isolated from marsh soil.</title>
        <authorList>
            <person name="Watanabe M."/>
            <person name="Takahashi A."/>
            <person name="Kojima H."/>
            <person name="Fukui M."/>
        </authorList>
    </citation>
    <scope>NUCLEOTIDE SEQUENCE [LARGE SCALE GENOMIC DNA]</scope>
    <source>
        <strain evidence="13 14">PPLL</strain>
    </source>
</reference>
<evidence type="ECO:0000256" key="2">
    <source>
        <dbReference type="ARBA" id="ARBA00012438"/>
    </source>
</evidence>
<evidence type="ECO:0000313" key="14">
    <source>
        <dbReference type="Proteomes" id="UP000830055"/>
    </source>
</evidence>
<accession>A0ABM7WEM4</accession>
<dbReference type="InterPro" id="IPR003594">
    <property type="entry name" value="HATPase_dom"/>
</dbReference>
<dbReference type="PROSITE" id="PS50851">
    <property type="entry name" value="CHEW"/>
    <property type="match status" value="1"/>
</dbReference>
<dbReference type="PROSITE" id="PS50109">
    <property type="entry name" value="HIS_KIN"/>
    <property type="match status" value="1"/>
</dbReference>
<dbReference type="InterPro" id="IPR036890">
    <property type="entry name" value="HATPase_C_sf"/>
</dbReference>
<evidence type="ECO:0000256" key="7">
    <source>
        <dbReference type="PROSITE-ProRule" id="PRU00169"/>
    </source>
</evidence>
<evidence type="ECO:0000259" key="12">
    <source>
        <dbReference type="PROSITE" id="PS50894"/>
    </source>
</evidence>
<organism evidence="13 14">
    <name type="scientific">Desulfofustis limnaeus</name>
    <dbReference type="NCBI Taxonomy" id="2740163"/>
    <lineage>
        <taxon>Bacteria</taxon>
        <taxon>Pseudomonadati</taxon>
        <taxon>Thermodesulfobacteriota</taxon>
        <taxon>Desulfobulbia</taxon>
        <taxon>Desulfobulbales</taxon>
        <taxon>Desulfocapsaceae</taxon>
        <taxon>Desulfofustis</taxon>
    </lineage>
</organism>
<dbReference type="InterPro" id="IPR005467">
    <property type="entry name" value="His_kinase_dom"/>
</dbReference>
<dbReference type="SUPFAM" id="SSF50341">
    <property type="entry name" value="CheW-like"/>
    <property type="match status" value="1"/>
</dbReference>
<dbReference type="Proteomes" id="UP000830055">
    <property type="component" value="Chromosome"/>
</dbReference>
<comment type="catalytic activity">
    <reaction evidence="1">
        <text>ATP + protein L-histidine = ADP + protein N-phospho-L-histidine.</text>
        <dbReference type="EC" id="2.7.13.3"/>
    </reaction>
</comment>
<evidence type="ECO:0000313" key="13">
    <source>
        <dbReference type="EMBL" id="BDD89429.1"/>
    </source>
</evidence>
<evidence type="ECO:0000259" key="10">
    <source>
        <dbReference type="PROSITE" id="PS50110"/>
    </source>
</evidence>
<dbReference type="SUPFAM" id="SSF47226">
    <property type="entry name" value="Histidine-containing phosphotransfer domain, HPT domain"/>
    <property type="match status" value="2"/>
</dbReference>
<feature type="domain" description="HPt" evidence="12">
    <location>
        <begin position="339"/>
        <end position="461"/>
    </location>
</feature>